<keyword evidence="3" id="KW-1185">Reference proteome</keyword>
<keyword evidence="1" id="KW-0812">Transmembrane</keyword>
<accession>A0ABV7X4J6</accession>
<reference evidence="3" key="1">
    <citation type="journal article" date="2019" name="Int. J. Syst. Evol. Microbiol.">
        <title>The Global Catalogue of Microorganisms (GCM) 10K type strain sequencing project: providing services to taxonomists for standard genome sequencing and annotation.</title>
        <authorList>
            <consortium name="The Broad Institute Genomics Platform"/>
            <consortium name="The Broad Institute Genome Sequencing Center for Infectious Disease"/>
            <person name="Wu L."/>
            <person name="Ma J."/>
        </authorList>
    </citation>
    <scope>NUCLEOTIDE SEQUENCE [LARGE SCALE GENOMIC DNA]</scope>
    <source>
        <strain evidence="3">KCTC 42644</strain>
    </source>
</reference>
<comment type="caution">
    <text evidence="2">The sequence shown here is derived from an EMBL/GenBank/DDBJ whole genome shotgun (WGS) entry which is preliminary data.</text>
</comment>
<feature type="transmembrane region" description="Helical" evidence="1">
    <location>
        <begin position="39"/>
        <end position="55"/>
    </location>
</feature>
<dbReference type="EMBL" id="JBHRXV010000001">
    <property type="protein sequence ID" value="MFC3711085.1"/>
    <property type="molecule type" value="Genomic_DNA"/>
</dbReference>
<organism evidence="2 3">
    <name type="scientific">Sphingoaurantiacus capsulatus</name>
    <dbReference type="NCBI Taxonomy" id="1771310"/>
    <lineage>
        <taxon>Bacteria</taxon>
        <taxon>Pseudomonadati</taxon>
        <taxon>Pseudomonadota</taxon>
        <taxon>Alphaproteobacteria</taxon>
        <taxon>Sphingomonadales</taxon>
        <taxon>Sphingosinicellaceae</taxon>
        <taxon>Sphingoaurantiacus</taxon>
    </lineage>
</organism>
<keyword evidence="1" id="KW-0472">Membrane</keyword>
<dbReference type="Proteomes" id="UP001595615">
    <property type="component" value="Unassembled WGS sequence"/>
</dbReference>
<protein>
    <submittedName>
        <fullName evidence="2">Uncharacterized protein</fullName>
    </submittedName>
</protein>
<dbReference type="RefSeq" id="WP_380855322.1">
    <property type="nucleotide sequence ID" value="NZ_JBHRXV010000001.1"/>
</dbReference>
<sequence length="60" mass="6233">MKRPSQSAGAIFAVPLLVGLLSLVGLVAALTGDGLRNALSWVTLGVPVAAVFWAMRARRS</sequence>
<evidence type="ECO:0000313" key="3">
    <source>
        <dbReference type="Proteomes" id="UP001595615"/>
    </source>
</evidence>
<keyword evidence="1" id="KW-1133">Transmembrane helix</keyword>
<gene>
    <name evidence="2" type="ORF">ACFOMD_00790</name>
</gene>
<proteinExistence type="predicted"/>
<evidence type="ECO:0000313" key="2">
    <source>
        <dbReference type="EMBL" id="MFC3711085.1"/>
    </source>
</evidence>
<evidence type="ECO:0000256" key="1">
    <source>
        <dbReference type="SAM" id="Phobius"/>
    </source>
</evidence>
<name>A0ABV7X4J6_9SPHN</name>